<keyword evidence="8 9" id="KW-0119">Carbohydrate metabolism</keyword>
<comment type="cofactor">
    <cofactor evidence="9">
        <name>NAD(+)</name>
        <dbReference type="ChEBI" id="CHEBI:57540"/>
    </cofactor>
</comment>
<comment type="similarity">
    <text evidence="3 9">Belongs to the NAD(P)-dependent epimerase/dehydratase family.</text>
</comment>
<dbReference type="Pfam" id="PF01370">
    <property type="entry name" value="Epimerase"/>
    <property type="match status" value="1"/>
</dbReference>
<keyword evidence="6" id="KW-0299">Galactose metabolism</keyword>
<evidence type="ECO:0000256" key="4">
    <source>
        <dbReference type="ARBA" id="ARBA00013189"/>
    </source>
</evidence>
<organism evidence="11 12">
    <name type="scientific">Clostridium simiarum</name>
    <dbReference type="NCBI Taxonomy" id="2841506"/>
    <lineage>
        <taxon>Bacteria</taxon>
        <taxon>Bacillati</taxon>
        <taxon>Bacillota</taxon>
        <taxon>Clostridia</taxon>
        <taxon>Eubacteriales</taxon>
        <taxon>Clostridiaceae</taxon>
        <taxon>Clostridium</taxon>
    </lineage>
</organism>
<evidence type="ECO:0000256" key="9">
    <source>
        <dbReference type="RuleBase" id="RU366046"/>
    </source>
</evidence>
<dbReference type="EC" id="5.1.3.2" evidence="4 9"/>
<reference evidence="11 12" key="1">
    <citation type="submission" date="2021-06" db="EMBL/GenBank/DDBJ databases">
        <authorList>
            <person name="Sun Q."/>
            <person name="Li D."/>
        </authorList>
    </citation>
    <scope>NUCLEOTIDE SEQUENCE [LARGE SCALE GENOMIC DNA]</scope>
    <source>
        <strain evidence="11 12">MSJ-4</strain>
    </source>
</reference>
<dbReference type="Proteomes" id="UP000736583">
    <property type="component" value="Unassembled WGS sequence"/>
</dbReference>
<comment type="catalytic activity">
    <reaction evidence="1 9">
        <text>UDP-alpha-D-glucose = UDP-alpha-D-galactose</text>
        <dbReference type="Rhea" id="RHEA:22168"/>
        <dbReference type="ChEBI" id="CHEBI:58885"/>
        <dbReference type="ChEBI" id="CHEBI:66914"/>
        <dbReference type="EC" id="5.1.3.2"/>
    </reaction>
</comment>
<comment type="caution">
    <text evidence="11">The sequence shown here is derived from an EMBL/GenBank/DDBJ whole genome shotgun (WGS) entry which is preliminary data.</text>
</comment>
<evidence type="ECO:0000256" key="1">
    <source>
        <dbReference type="ARBA" id="ARBA00000083"/>
    </source>
</evidence>
<evidence type="ECO:0000313" key="12">
    <source>
        <dbReference type="Proteomes" id="UP000736583"/>
    </source>
</evidence>
<dbReference type="EMBL" id="JAHLQL010000009">
    <property type="protein sequence ID" value="MBU5593367.1"/>
    <property type="molecule type" value="Genomic_DNA"/>
</dbReference>
<keyword evidence="7 9" id="KW-0413">Isomerase</keyword>
<protein>
    <recommendedName>
        <fullName evidence="4 9">UDP-glucose 4-epimerase</fullName>
        <ecNumber evidence="4 9">5.1.3.2</ecNumber>
    </recommendedName>
</protein>
<evidence type="ECO:0000256" key="6">
    <source>
        <dbReference type="ARBA" id="ARBA00023144"/>
    </source>
</evidence>
<keyword evidence="5 9" id="KW-0520">NAD</keyword>
<comment type="pathway">
    <text evidence="2 9">Carbohydrate metabolism; galactose metabolism.</text>
</comment>
<dbReference type="GO" id="GO:0003978">
    <property type="term" value="F:UDP-glucose 4-epimerase activity"/>
    <property type="evidence" value="ECO:0007669"/>
    <property type="project" value="UniProtKB-EC"/>
</dbReference>
<evidence type="ECO:0000256" key="8">
    <source>
        <dbReference type="ARBA" id="ARBA00023277"/>
    </source>
</evidence>
<dbReference type="InterPro" id="IPR005886">
    <property type="entry name" value="UDP_G4E"/>
</dbReference>
<gene>
    <name evidence="11" type="primary">galE</name>
    <name evidence="11" type="ORF">KQI89_16585</name>
</gene>
<evidence type="ECO:0000256" key="5">
    <source>
        <dbReference type="ARBA" id="ARBA00023027"/>
    </source>
</evidence>
<evidence type="ECO:0000259" key="10">
    <source>
        <dbReference type="Pfam" id="PF01370"/>
    </source>
</evidence>
<comment type="subunit">
    <text evidence="9">Homodimer.</text>
</comment>
<dbReference type="InterPro" id="IPR001509">
    <property type="entry name" value="Epimerase_deHydtase"/>
</dbReference>
<sequence length="333" mass="37285">MKILVVGGAGYIGSHAVRELIKNNNEVVVIDNLETGHLNAIPHGVKFYKSDIRIKKELFNMFEKENFEGVMHFAANSLVGESMVNPLKYYDNNLHGTQNLLHAMVEYNVNKIVFSSTAATYGEPKEIPITEQCETNPTNTYGETKLAIEKMLKWFSKAYDLHYVCLRYFNVAGADILGEIGEDHSPETHLIPIVLQVPLGKREAITVYGNDYDTEDGTCIRDYIHVTDLINAHILAMNYLSKGNESSIFNLGSSNGYSVKEIITAAREVTGNEIPEIIGQRRSGDPSILIASSKKAEEILGWKAKYTDVKDIISTAWNWHKNHPNGYGEDNNE</sequence>
<evidence type="ECO:0000313" key="11">
    <source>
        <dbReference type="EMBL" id="MBU5593367.1"/>
    </source>
</evidence>
<dbReference type="CDD" id="cd05247">
    <property type="entry name" value="UDP_G4E_1_SDR_e"/>
    <property type="match status" value="1"/>
</dbReference>
<name>A0ABS6F4C4_9CLOT</name>
<evidence type="ECO:0000256" key="3">
    <source>
        <dbReference type="ARBA" id="ARBA00007637"/>
    </source>
</evidence>
<proteinExistence type="inferred from homology"/>
<dbReference type="PANTHER" id="PTHR43725:SF53">
    <property type="entry name" value="UDP-ARABINOSE 4-EPIMERASE 1"/>
    <property type="match status" value="1"/>
</dbReference>
<accession>A0ABS6F4C4</accession>
<evidence type="ECO:0000256" key="2">
    <source>
        <dbReference type="ARBA" id="ARBA00004947"/>
    </source>
</evidence>
<keyword evidence="12" id="KW-1185">Reference proteome</keyword>
<evidence type="ECO:0000256" key="7">
    <source>
        <dbReference type="ARBA" id="ARBA00023235"/>
    </source>
</evidence>
<dbReference type="NCBIfam" id="TIGR01179">
    <property type="entry name" value="galE"/>
    <property type="match status" value="1"/>
</dbReference>
<dbReference type="PANTHER" id="PTHR43725">
    <property type="entry name" value="UDP-GLUCOSE 4-EPIMERASE"/>
    <property type="match status" value="1"/>
</dbReference>
<dbReference type="RefSeq" id="WP_216458029.1">
    <property type="nucleotide sequence ID" value="NZ_JAHLQL010000009.1"/>
</dbReference>
<feature type="domain" description="NAD-dependent epimerase/dehydratase" evidence="10">
    <location>
        <begin position="3"/>
        <end position="252"/>
    </location>
</feature>